<dbReference type="SUPFAM" id="SSF51316">
    <property type="entry name" value="Mss4-like"/>
    <property type="match status" value="1"/>
</dbReference>
<dbReference type="EC" id="1.8.4.12" evidence="4"/>
<gene>
    <name evidence="14" type="primary">LOC116952253</name>
</gene>
<dbReference type="InterPro" id="IPR028427">
    <property type="entry name" value="Met_Sox_Rdtase_MsrB"/>
</dbReference>
<keyword evidence="5" id="KW-0479">Metal-binding</keyword>
<evidence type="ECO:0000256" key="2">
    <source>
        <dbReference type="ARBA" id="ARBA00007174"/>
    </source>
</evidence>
<proteinExistence type="inferred from homology"/>
<accession>A0AAJ7XAS7</accession>
<keyword evidence="13" id="KW-1185">Reference proteome</keyword>
<protein>
    <recommendedName>
        <fullName evidence="10">Peptide methionine sulfoxide reductase B1, chloroplastic</fullName>
        <ecNumber evidence="4">1.8.4.12</ecNumber>
        <ecNumber evidence="3">1.8.4.14</ecNumber>
    </recommendedName>
</protein>
<dbReference type="InterPro" id="IPR002579">
    <property type="entry name" value="Met_Sox_Rdtase_MsrB_dom"/>
</dbReference>
<dbReference type="PROSITE" id="PS51790">
    <property type="entry name" value="MSRB"/>
    <property type="match status" value="1"/>
</dbReference>
<dbReference type="Pfam" id="PF01641">
    <property type="entry name" value="SelR"/>
    <property type="match status" value="1"/>
</dbReference>
<dbReference type="PANTHER" id="PTHR10173">
    <property type="entry name" value="METHIONINE SULFOXIDE REDUCTASE"/>
    <property type="match status" value="1"/>
</dbReference>
<dbReference type="FunFam" id="2.170.150.20:FF:000001">
    <property type="entry name" value="Peptide methionine sulfoxide reductase MsrB"/>
    <property type="match status" value="1"/>
</dbReference>
<dbReference type="RefSeq" id="XP_032827332.1">
    <property type="nucleotide sequence ID" value="XM_032971441.1"/>
</dbReference>
<dbReference type="Gene3D" id="2.170.150.20">
    <property type="entry name" value="Peptide methionine sulfoxide reductase"/>
    <property type="match status" value="1"/>
</dbReference>
<dbReference type="InterPro" id="IPR011057">
    <property type="entry name" value="Mss4-like_sf"/>
</dbReference>
<keyword evidence="6" id="KW-0862">Zinc</keyword>
<dbReference type="GO" id="GO:0033743">
    <property type="term" value="F:peptide-methionine (R)-S-oxide reductase activity"/>
    <property type="evidence" value="ECO:0007669"/>
    <property type="project" value="UniProtKB-EC"/>
</dbReference>
<reference evidence="14" key="1">
    <citation type="submission" date="2025-08" db="UniProtKB">
        <authorList>
            <consortium name="RefSeq"/>
        </authorList>
    </citation>
    <scope>IDENTIFICATION</scope>
    <source>
        <tissue evidence="14">Sperm</tissue>
    </source>
</reference>
<dbReference type="KEGG" id="pmrn:116952253"/>
<dbReference type="GO" id="GO:0046872">
    <property type="term" value="F:metal ion binding"/>
    <property type="evidence" value="ECO:0007669"/>
    <property type="project" value="UniProtKB-KW"/>
</dbReference>
<dbReference type="NCBIfam" id="TIGR00357">
    <property type="entry name" value="peptide-methionine (R)-S-oxide reductase MsrB"/>
    <property type="match status" value="1"/>
</dbReference>
<comment type="catalytic activity">
    <reaction evidence="9">
        <text>[thioredoxin]-disulfide + L-methionine + H2O = L-methionine (R)-S-oxide + [thioredoxin]-dithiol</text>
        <dbReference type="Rhea" id="RHEA:21260"/>
        <dbReference type="Rhea" id="RHEA-COMP:10698"/>
        <dbReference type="Rhea" id="RHEA-COMP:10700"/>
        <dbReference type="ChEBI" id="CHEBI:15377"/>
        <dbReference type="ChEBI" id="CHEBI:29950"/>
        <dbReference type="ChEBI" id="CHEBI:50058"/>
        <dbReference type="ChEBI" id="CHEBI:57844"/>
        <dbReference type="ChEBI" id="CHEBI:58773"/>
        <dbReference type="EC" id="1.8.4.14"/>
    </reaction>
</comment>
<evidence type="ECO:0000256" key="1">
    <source>
        <dbReference type="ARBA" id="ARBA00001947"/>
    </source>
</evidence>
<evidence type="ECO:0000259" key="12">
    <source>
        <dbReference type="PROSITE" id="PS51790"/>
    </source>
</evidence>
<evidence type="ECO:0000256" key="5">
    <source>
        <dbReference type="ARBA" id="ARBA00022723"/>
    </source>
</evidence>
<evidence type="ECO:0000256" key="6">
    <source>
        <dbReference type="ARBA" id="ARBA00022833"/>
    </source>
</evidence>
<evidence type="ECO:0000256" key="11">
    <source>
        <dbReference type="SAM" id="MobiDB-lite"/>
    </source>
</evidence>
<evidence type="ECO:0000313" key="13">
    <source>
        <dbReference type="Proteomes" id="UP001318040"/>
    </source>
</evidence>
<feature type="region of interest" description="Disordered" evidence="11">
    <location>
        <begin position="164"/>
        <end position="218"/>
    </location>
</feature>
<comment type="similarity">
    <text evidence="2">Belongs to the MsrB Met sulfoxide reductase family.</text>
</comment>
<dbReference type="GO" id="GO:0006979">
    <property type="term" value="P:response to oxidative stress"/>
    <property type="evidence" value="ECO:0007669"/>
    <property type="project" value="InterPro"/>
</dbReference>
<dbReference type="EC" id="1.8.4.14" evidence="3"/>
<keyword evidence="7" id="KW-0560">Oxidoreductase</keyword>
<feature type="region of interest" description="Disordered" evidence="11">
    <location>
        <begin position="271"/>
        <end position="290"/>
    </location>
</feature>
<organism evidence="13 14">
    <name type="scientific">Petromyzon marinus</name>
    <name type="common">Sea lamprey</name>
    <dbReference type="NCBI Taxonomy" id="7757"/>
    <lineage>
        <taxon>Eukaryota</taxon>
        <taxon>Metazoa</taxon>
        <taxon>Chordata</taxon>
        <taxon>Craniata</taxon>
        <taxon>Vertebrata</taxon>
        <taxon>Cyclostomata</taxon>
        <taxon>Hyperoartia</taxon>
        <taxon>Petromyzontiformes</taxon>
        <taxon>Petromyzontidae</taxon>
        <taxon>Petromyzon</taxon>
    </lineage>
</organism>
<feature type="region of interest" description="Disordered" evidence="11">
    <location>
        <begin position="357"/>
        <end position="377"/>
    </location>
</feature>
<feature type="domain" description="MsrB" evidence="12">
    <location>
        <begin position="36"/>
        <end position="158"/>
    </location>
</feature>
<evidence type="ECO:0000256" key="8">
    <source>
        <dbReference type="ARBA" id="ARBA00048488"/>
    </source>
</evidence>
<dbReference type="GO" id="GO:0005737">
    <property type="term" value="C:cytoplasm"/>
    <property type="evidence" value="ECO:0007669"/>
    <property type="project" value="TreeGrafter"/>
</dbReference>
<comment type="cofactor">
    <cofactor evidence="1">
        <name>Zn(2+)</name>
        <dbReference type="ChEBI" id="CHEBI:29105"/>
    </cofactor>
</comment>
<dbReference type="PANTHER" id="PTHR10173:SF56">
    <property type="entry name" value="METHIONINE-R-SULFOXIDE REDUCTASE B3"/>
    <property type="match status" value="1"/>
</dbReference>
<name>A0AAJ7XAS7_PETMA</name>
<dbReference type="GO" id="GO:0033745">
    <property type="term" value="F:L-methionine-(R)-S-oxide reductase activity"/>
    <property type="evidence" value="ECO:0007669"/>
    <property type="project" value="UniProtKB-EC"/>
</dbReference>
<dbReference type="Proteomes" id="UP001318040">
    <property type="component" value="Chromosome 46"/>
</dbReference>
<evidence type="ECO:0000256" key="10">
    <source>
        <dbReference type="ARBA" id="ARBA00067474"/>
    </source>
</evidence>
<evidence type="ECO:0000256" key="7">
    <source>
        <dbReference type="ARBA" id="ARBA00023002"/>
    </source>
</evidence>
<evidence type="ECO:0000256" key="4">
    <source>
        <dbReference type="ARBA" id="ARBA00012499"/>
    </source>
</evidence>
<evidence type="ECO:0000256" key="9">
    <source>
        <dbReference type="ARBA" id="ARBA00049261"/>
    </source>
</evidence>
<evidence type="ECO:0000256" key="3">
    <source>
        <dbReference type="ARBA" id="ARBA00012498"/>
    </source>
</evidence>
<evidence type="ECO:0000313" key="14">
    <source>
        <dbReference type="RefSeq" id="XP_032827332.1"/>
    </source>
</evidence>
<dbReference type="GO" id="GO:0030091">
    <property type="term" value="P:protein repair"/>
    <property type="evidence" value="ECO:0007669"/>
    <property type="project" value="InterPro"/>
</dbReference>
<dbReference type="AlphaFoldDB" id="A0AAJ7XAS7"/>
<sequence>MSAYNLLRLVSHPRSGPLLPSEVKRREQRARVTFAPEELRRRLTTLQFHVTQQRGTERPFSGELTLHSAAGTYGCLVCGAALFTSESKFDSGSGWPSFSEAVTPHAVALGDDVSGGVWRVEASCSQCGSHLGHLFEDGPRPSRRRFCVNSASLSFCPRLGGANDAGRPGPALDDHDHRQRGGGSEGSSLTSPPPEANGGHQSREAENTDSLEGPAPTDLAPGLARASCGAVRGWSCGGGGAAVGSWSCGASGGATNVKDVVGGKGIAGGVRGGGGGGARSDGGVGGTGVGGSAGGGGWSCGGGRINRDVVGSKGGGRWGCGGDSGERGVRDMVGGKGVGGGFGWSYGGGGARGTQIGGGPGVGVGSGGGGGGRDVVGGRGGVGGSRGVCGRGFGADGGVGRGVGWV</sequence>
<comment type="catalytic activity">
    <reaction evidence="8">
        <text>L-methionyl-[protein] + [thioredoxin]-disulfide + H2O = L-methionyl-(R)-S-oxide-[protein] + [thioredoxin]-dithiol</text>
        <dbReference type="Rhea" id="RHEA:24164"/>
        <dbReference type="Rhea" id="RHEA-COMP:10698"/>
        <dbReference type="Rhea" id="RHEA-COMP:10700"/>
        <dbReference type="Rhea" id="RHEA-COMP:12313"/>
        <dbReference type="Rhea" id="RHEA-COMP:12314"/>
        <dbReference type="ChEBI" id="CHEBI:15377"/>
        <dbReference type="ChEBI" id="CHEBI:16044"/>
        <dbReference type="ChEBI" id="CHEBI:29950"/>
        <dbReference type="ChEBI" id="CHEBI:45764"/>
        <dbReference type="ChEBI" id="CHEBI:50058"/>
        <dbReference type="EC" id="1.8.4.12"/>
    </reaction>
</comment>